<evidence type="ECO:0000313" key="2">
    <source>
        <dbReference type="Proteomes" id="UP000034778"/>
    </source>
</evidence>
<sequence>MKKYIFLVVIIFSIFFPKFYFNFLENKSQVLFTTIEEARDKNDFKKVKALLLTHKSIVNNQKIIIYLLPKKYDEFYKLKDNLFNKYYLALEKFVVLKEYENGLEDVFSKRNEFIKTLNNSKDQKVNAMDVYIALNTYISQKEVLTKHLKDGFISQDLYDGFLQDFEKSIEIYNVLNDVAENKIKTEDLILKMDEINFKYKANNLNKLLEDSQNIINFVKQKEWIDIYLKTDQEFFIVIDFYNKNKLGKEIKSNKYELTEVDLNGDGKNETLVLTNTLIAYDESNKELGRLPEYFPIPKPIKGSVKVYTPKNDNKNQFVIYNFDLGANNIKSMMFGLLELKTGGFGVIPICNAPKAENISDCMFSPDQVKL</sequence>
<proteinExistence type="predicted"/>
<dbReference type="Proteomes" id="UP000034778">
    <property type="component" value="Unassembled WGS sequence"/>
</dbReference>
<accession>A0A0G0CQD7</accession>
<evidence type="ECO:0000313" key="1">
    <source>
        <dbReference type="EMBL" id="KKP45577.1"/>
    </source>
</evidence>
<dbReference type="STRING" id="1618566.UR35_C0001G0174"/>
<gene>
    <name evidence="1" type="ORF">UR35_C0001G0174</name>
</gene>
<protein>
    <submittedName>
        <fullName evidence="1">Uncharacterized protein</fullName>
    </submittedName>
</protein>
<name>A0A0G0CQD7_9BACT</name>
<dbReference type="AlphaFoldDB" id="A0A0G0CQD7"/>
<comment type="caution">
    <text evidence="1">The sequence shown here is derived from an EMBL/GenBank/DDBJ whole genome shotgun (WGS) entry which is preliminary data.</text>
</comment>
<reference evidence="1 2" key="1">
    <citation type="journal article" date="2015" name="Nature">
        <title>rRNA introns, odd ribosomes, and small enigmatic genomes across a large radiation of phyla.</title>
        <authorList>
            <person name="Brown C.T."/>
            <person name="Hug L.A."/>
            <person name="Thomas B.C."/>
            <person name="Sharon I."/>
            <person name="Castelle C.J."/>
            <person name="Singh A."/>
            <person name="Wilkins M.J."/>
            <person name="Williams K.H."/>
            <person name="Banfield J.F."/>
        </authorList>
    </citation>
    <scope>NUCLEOTIDE SEQUENCE [LARGE SCALE GENOMIC DNA]</scope>
</reference>
<dbReference type="EMBL" id="LBOW01000001">
    <property type="protein sequence ID" value="KKP45577.1"/>
    <property type="molecule type" value="Genomic_DNA"/>
</dbReference>
<organism evidence="1 2">
    <name type="scientific">Candidatus Woesebacteria bacterium GW2011_GWB1_33_22</name>
    <dbReference type="NCBI Taxonomy" id="1618566"/>
    <lineage>
        <taxon>Bacteria</taxon>
        <taxon>Candidatus Woeseibacteriota</taxon>
    </lineage>
</organism>